<evidence type="ECO:0000313" key="2">
    <source>
        <dbReference type="EMBL" id="KIZ03591.1"/>
    </source>
</evidence>
<dbReference type="Proteomes" id="UP000054498">
    <property type="component" value="Unassembled WGS sequence"/>
</dbReference>
<dbReference type="RefSeq" id="XP_013902610.1">
    <property type="nucleotide sequence ID" value="XM_014047156.1"/>
</dbReference>
<evidence type="ECO:0000313" key="3">
    <source>
        <dbReference type="Proteomes" id="UP000054498"/>
    </source>
</evidence>
<feature type="region of interest" description="Disordered" evidence="1">
    <location>
        <begin position="1"/>
        <end position="63"/>
    </location>
</feature>
<dbReference type="KEGG" id="mng:MNEG_4365"/>
<accession>A0A0D2NEE5</accession>
<feature type="region of interest" description="Disordered" evidence="1">
    <location>
        <begin position="91"/>
        <end position="116"/>
    </location>
</feature>
<organism evidence="2 3">
    <name type="scientific">Monoraphidium neglectum</name>
    <dbReference type="NCBI Taxonomy" id="145388"/>
    <lineage>
        <taxon>Eukaryota</taxon>
        <taxon>Viridiplantae</taxon>
        <taxon>Chlorophyta</taxon>
        <taxon>core chlorophytes</taxon>
        <taxon>Chlorophyceae</taxon>
        <taxon>CS clade</taxon>
        <taxon>Sphaeropleales</taxon>
        <taxon>Selenastraceae</taxon>
        <taxon>Monoraphidium</taxon>
    </lineage>
</organism>
<sequence>MPPRHFPRFAASPRAGGGFLVDAPRPSQSSRQRAPSPQPRSSGQPLASEQPGPAMGPESLARATMEGLAEAAMDYQGYEARPGGLYQHLRAQPAAAASPDEHGRAGGSAGAARRQTPLKHAPAALAVGLMSSQTQLEDCRAGHAIGVAMPTTFRAARSIRHGTWRHDGTDFSSGAAMQTLEAGHNHGSEQGWRSGGGSCRAMSAPCYRPGSPAQQPAGHPLRRPSSSLGHASGGSGSRDHLGSPSEAEENTAGSACTGAGADASSFMAVQLAERAAVAGARHAAGARAAADPRSGWFSTESVELLRLNRDRARAAAAAAGGGIVFVPRPGAMHDKRSARVAGGRPQPAGSREDGEASASIVGDARHRWGAPQWEAQSWAETPVPPPQQQGQQQWQLHLQPPAGIGDDCDCGPPECGSPVDGGGPGQWAAATAEGAAWLIDTGALSVGSETHTAVLTAAASAQAAAAPAAHPRRWWEARPALARHVARLLCSERGGALATAAAGGAGSQSLDVLGGTLRAATGAAWDAGTCSLPEAAGLQASLVSNQEEECEAAEACAASVATAAGLAQLLHVELADLEAAARGQRRRTTQPEGAPRQQQRQQQQQAAARAAGEIDGHYAGPVVMRRQYMLPGELVHCAWVGELAARPLAARQQQVEAEAASLSLAAG</sequence>
<evidence type="ECO:0000256" key="1">
    <source>
        <dbReference type="SAM" id="MobiDB-lite"/>
    </source>
</evidence>
<gene>
    <name evidence="2" type="ORF">MNEG_4365</name>
</gene>
<reference evidence="2 3" key="1">
    <citation type="journal article" date="2013" name="BMC Genomics">
        <title>Reconstruction of the lipid metabolism for the microalga Monoraphidium neglectum from its genome sequence reveals characteristics suitable for biofuel production.</title>
        <authorList>
            <person name="Bogen C."/>
            <person name="Al-Dilaimi A."/>
            <person name="Albersmeier A."/>
            <person name="Wichmann J."/>
            <person name="Grundmann M."/>
            <person name="Rupp O."/>
            <person name="Lauersen K.J."/>
            <person name="Blifernez-Klassen O."/>
            <person name="Kalinowski J."/>
            <person name="Goesmann A."/>
            <person name="Mussgnug J.H."/>
            <person name="Kruse O."/>
        </authorList>
    </citation>
    <scope>NUCLEOTIDE SEQUENCE [LARGE SCALE GENOMIC DNA]</scope>
    <source>
        <strain evidence="2 3">SAG 48.87</strain>
    </source>
</reference>
<dbReference type="EMBL" id="KK100821">
    <property type="protein sequence ID" value="KIZ03591.1"/>
    <property type="molecule type" value="Genomic_DNA"/>
</dbReference>
<dbReference type="GeneID" id="25737243"/>
<protein>
    <submittedName>
        <fullName evidence="2">Uncharacterized protein</fullName>
    </submittedName>
</protein>
<name>A0A0D2NEE5_9CHLO</name>
<feature type="compositionally biased region" description="Low complexity" evidence="1">
    <location>
        <begin position="596"/>
        <end position="611"/>
    </location>
</feature>
<feature type="region of interest" description="Disordered" evidence="1">
    <location>
        <begin position="334"/>
        <end position="360"/>
    </location>
</feature>
<keyword evidence="3" id="KW-1185">Reference proteome</keyword>
<feature type="compositionally biased region" description="Low complexity" evidence="1">
    <location>
        <begin position="24"/>
        <end position="45"/>
    </location>
</feature>
<dbReference type="AlphaFoldDB" id="A0A0D2NEE5"/>
<proteinExistence type="predicted"/>
<feature type="region of interest" description="Disordered" evidence="1">
    <location>
        <begin position="581"/>
        <end position="611"/>
    </location>
</feature>
<feature type="region of interest" description="Disordered" evidence="1">
    <location>
        <begin position="206"/>
        <end position="256"/>
    </location>
</feature>